<dbReference type="EMBL" id="JAAIUW010000008">
    <property type="protein sequence ID" value="KAF7821896.1"/>
    <property type="molecule type" value="Genomic_DNA"/>
</dbReference>
<organism evidence="2 3">
    <name type="scientific">Senna tora</name>
    <dbReference type="NCBI Taxonomy" id="362788"/>
    <lineage>
        <taxon>Eukaryota</taxon>
        <taxon>Viridiplantae</taxon>
        <taxon>Streptophyta</taxon>
        <taxon>Embryophyta</taxon>
        <taxon>Tracheophyta</taxon>
        <taxon>Spermatophyta</taxon>
        <taxon>Magnoliopsida</taxon>
        <taxon>eudicotyledons</taxon>
        <taxon>Gunneridae</taxon>
        <taxon>Pentapetalae</taxon>
        <taxon>rosids</taxon>
        <taxon>fabids</taxon>
        <taxon>Fabales</taxon>
        <taxon>Fabaceae</taxon>
        <taxon>Caesalpinioideae</taxon>
        <taxon>Cassia clade</taxon>
        <taxon>Senna</taxon>
    </lineage>
</organism>
<dbReference type="Proteomes" id="UP000634136">
    <property type="component" value="Unassembled WGS sequence"/>
</dbReference>
<evidence type="ECO:0000313" key="3">
    <source>
        <dbReference type="Proteomes" id="UP000634136"/>
    </source>
</evidence>
<sequence length="183" mass="21333">MLENTLEWLSPLFFSQKRRWKGMALSLHVRQSCGGKGKKQHEMSRMPLAARAKEKKRVMDEVTTQTIAEIIVCTVTLMVAIHNCFMRDTLSIGLRRNRLPSRSFTLDFHNKRSHLRNLVYSNDNSCYNVLRMYKATFDHLCSMLDEIGGLKPTKHMLVDDQVAMCWNILAYHAKNRVIQWNFG</sequence>
<feature type="domain" description="DUF8040" evidence="1">
    <location>
        <begin position="114"/>
        <end position="182"/>
    </location>
</feature>
<dbReference type="InterPro" id="IPR058353">
    <property type="entry name" value="DUF8040"/>
</dbReference>
<dbReference type="OrthoDB" id="1002434at2759"/>
<protein>
    <submittedName>
        <fullName evidence="2">Protein ALP1-like</fullName>
    </submittedName>
</protein>
<evidence type="ECO:0000259" key="1">
    <source>
        <dbReference type="Pfam" id="PF26138"/>
    </source>
</evidence>
<accession>A0A834TIT7</accession>
<dbReference type="Pfam" id="PF26138">
    <property type="entry name" value="DUF8040"/>
    <property type="match status" value="1"/>
</dbReference>
<dbReference type="AlphaFoldDB" id="A0A834TIT7"/>
<keyword evidence="3" id="KW-1185">Reference proteome</keyword>
<proteinExistence type="predicted"/>
<reference evidence="2" key="1">
    <citation type="submission" date="2020-09" db="EMBL/GenBank/DDBJ databases">
        <title>Genome-Enabled Discovery of Anthraquinone Biosynthesis in Senna tora.</title>
        <authorList>
            <person name="Kang S.-H."/>
            <person name="Pandey R.P."/>
            <person name="Lee C.-M."/>
            <person name="Sim J.-S."/>
            <person name="Jeong J.-T."/>
            <person name="Choi B.-S."/>
            <person name="Jung M."/>
            <person name="Ginzburg D."/>
            <person name="Zhao K."/>
            <person name="Won S.Y."/>
            <person name="Oh T.-J."/>
            <person name="Yu Y."/>
            <person name="Kim N.-H."/>
            <person name="Lee O.R."/>
            <person name="Lee T.-H."/>
            <person name="Bashyal P."/>
            <person name="Kim T.-S."/>
            <person name="Lee W.-H."/>
            <person name="Kawkins C."/>
            <person name="Kim C.-K."/>
            <person name="Kim J.S."/>
            <person name="Ahn B.O."/>
            <person name="Rhee S.Y."/>
            <person name="Sohng J.K."/>
        </authorList>
    </citation>
    <scope>NUCLEOTIDE SEQUENCE</scope>
    <source>
        <tissue evidence="2">Leaf</tissue>
    </source>
</reference>
<name>A0A834TIT7_9FABA</name>
<gene>
    <name evidence="2" type="ORF">G2W53_027351</name>
</gene>
<evidence type="ECO:0000313" key="2">
    <source>
        <dbReference type="EMBL" id="KAF7821896.1"/>
    </source>
</evidence>
<comment type="caution">
    <text evidence="2">The sequence shown here is derived from an EMBL/GenBank/DDBJ whole genome shotgun (WGS) entry which is preliminary data.</text>
</comment>